<evidence type="ECO:0000256" key="1">
    <source>
        <dbReference type="ARBA" id="ARBA00004138"/>
    </source>
</evidence>
<comment type="subcellular location">
    <subcellularLocation>
        <location evidence="1">Cell projection</location>
        <location evidence="1">Cilium</location>
    </subcellularLocation>
</comment>
<keyword evidence="3" id="KW-0966">Cell projection</keyword>
<dbReference type="EMBL" id="AGNL01007183">
    <property type="protein sequence ID" value="EJK71473.1"/>
    <property type="molecule type" value="Genomic_DNA"/>
</dbReference>
<evidence type="ECO:0000256" key="4">
    <source>
        <dbReference type="SAM" id="MobiDB-lite"/>
    </source>
</evidence>
<feature type="compositionally biased region" description="Basic and acidic residues" evidence="4">
    <location>
        <begin position="137"/>
        <end position="146"/>
    </location>
</feature>
<dbReference type="GO" id="GO:0005929">
    <property type="term" value="C:cilium"/>
    <property type="evidence" value="ECO:0007669"/>
    <property type="project" value="UniProtKB-SubCell"/>
</dbReference>
<reference evidence="5 6" key="1">
    <citation type="journal article" date="2012" name="Genome Biol.">
        <title>Genome and low-iron response of an oceanic diatom adapted to chronic iron limitation.</title>
        <authorList>
            <person name="Lommer M."/>
            <person name="Specht M."/>
            <person name="Roy A.S."/>
            <person name="Kraemer L."/>
            <person name="Andreson R."/>
            <person name="Gutowska M.A."/>
            <person name="Wolf J."/>
            <person name="Bergner S.V."/>
            <person name="Schilhabel M.B."/>
            <person name="Klostermeier U.C."/>
            <person name="Beiko R.G."/>
            <person name="Rosenstiel P."/>
            <person name="Hippler M."/>
            <person name="Laroche J."/>
        </authorList>
    </citation>
    <scope>NUCLEOTIDE SEQUENCE [LARGE SCALE GENOMIC DNA]</scope>
    <source>
        <strain evidence="5 6">CCMP1005</strain>
    </source>
</reference>
<evidence type="ECO:0000256" key="3">
    <source>
        <dbReference type="ARBA" id="ARBA00023273"/>
    </source>
</evidence>
<keyword evidence="2" id="KW-0969">Cilium</keyword>
<dbReference type="PANTHER" id="PTHR31183:SF1">
    <property type="entry name" value="CILIA- AND FLAGELLA-ASSOCIATED PROTEIN 53"/>
    <property type="match status" value="1"/>
</dbReference>
<gene>
    <name evidence="5" type="ORF">THAOC_07079</name>
</gene>
<name>K0SYG4_THAOC</name>
<sequence length="177" mass="20677">MSVAAFQLQQKRRREERALQGTLEYLGRQSRTEHVNCFERKGESLKESRKKDGTAERLIIEETEHLHQRKEDLKELYQKEREQWASRVEQSIQDDKNKVSDDIRTRVLRLKEAREQERKRFVKDSLERQWRDGQDELRSLKSKEQVSSKAVPSLPTPPLPCSHLLLSASCSGGFGGC</sequence>
<dbReference type="PANTHER" id="PTHR31183">
    <property type="entry name" value="TRICHOPLEIN KERATIN FILAMENT-BINDING PROTEIN FAMILY MEMBER"/>
    <property type="match status" value="1"/>
</dbReference>
<keyword evidence="6" id="KW-1185">Reference proteome</keyword>
<dbReference type="OrthoDB" id="75950at2759"/>
<accession>K0SYG4</accession>
<evidence type="ECO:0000256" key="2">
    <source>
        <dbReference type="ARBA" id="ARBA00023069"/>
    </source>
</evidence>
<dbReference type="InterPro" id="IPR043596">
    <property type="entry name" value="CFAP53/TCHP"/>
</dbReference>
<feature type="region of interest" description="Disordered" evidence="4">
    <location>
        <begin position="137"/>
        <end position="158"/>
    </location>
</feature>
<evidence type="ECO:0000313" key="6">
    <source>
        <dbReference type="Proteomes" id="UP000266841"/>
    </source>
</evidence>
<comment type="caution">
    <text evidence="5">The sequence shown here is derived from an EMBL/GenBank/DDBJ whole genome shotgun (WGS) entry which is preliminary data.</text>
</comment>
<protein>
    <recommendedName>
        <fullName evidence="7">Trichohyalin-plectin-homology domain-containing protein</fullName>
    </recommendedName>
</protein>
<organism evidence="5 6">
    <name type="scientific">Thalassiosira oceanica</name>
    <name type="common">Marine diatom</name>
    <dbReference type="NCBI Taxonomy" id="159749"/>
    <lineage>
        <taxon>Eukaryota</taxon>
        <taxon>Sar</taxon>
        <taxon>Stramenopiles</taxon>
        <taxon>Ochrophyta</taxon>
        <taxon>Bacillariophyta</taxon>
        <taxon>Coscinodiscophyceae</taxon>
        <taxon>Thalassiosirophycidae</taxon>
        <taxon>Thalassiosirales</taxon>
        <taxon>Thalassiosiraceae</taxon>
        <taxon>Thalassiosira</taxon>
    </lineage>
</organism>
<dbReference type="Proteomes" id="UP000266841">
    <property type="component" value="Unassembled WGS sequence"/>
</dbReference>
<evidence type="ECO:0000313" key="5">
    <source>
        <dbReference type="EMBL" id="EJK71473.1"/>
    </source>
</evidence>
<dbReference type="eggNOG" id="ENOG502TAT8">
    <property type="taxonomic scope" value="Eukaryota"/>
</dbReference>
<evidence type="ECO:0008006" key="7">
    <source>
        <dbReference type="Google" id="ProtNLM"/>
    </source>
</evidence>
<dbReference type="AlphaFoldDB" id="K0SYG4"/>
<proteinExistence type="predicted"/>